<evidence type="ECO:0000313" key="3">
    <source>
        <dbReference type="Proteomes" id="UP000182054"/>
    </source>
</evidence>
<dbReference type="GeneID" id="85485890"/>
<dbReference type="AlphaFoldDB" id="A0A1I0TH58"/>
<evidence type="ECO:0008006" key="4">
    <source>
        <dbReference type="Google" id="ProtNLM"/>
    </source>
</evidence>
<feature type="region of interest" description="Disordered" evidence="1">
    <location>
        <begin position="45"/>
        <end position="68"/>
    </location>
</feature>
<protein>
    <recommendedName>
        <fullName evidence="4">Transmembrane protein</fullName>
    </recommendedName>
</protein>
<gene>
    <name evidence="2" type="ORF">SAMN05444374_106171</name>
</gene>
<organism evidence="2 3">
    <name type="scientific">Rhodococcoides kroppenstedtii</name>
    <dbReference type="NCBI Taxonomy" id="293050"/>
    <lineage>
        <taxon>Bacteria</taxon>
        <taxon>Bacillati</taxon>
        <taxon>Actinomycetota</taxon>
        <taxon>Actinomycetes</taxon>
        <taxon>Mycobacteriales</taxon>
        <taxon>Nocardiaceae</taxon>
        <taxon>Rhodococcoides</taxon>
    </lineage>
</organism>
<reference evidence="2 3" key="1">
    <citation type="submission" date="2016-10" db="EMBL/GenBank/DDBJ databases">
        <authorList>
            <person name="de Groot N.N."/>
        </authorList>
    </citation>
    <scope>NUCLEOTIDE SEQUENCE [LARGE SCALE GENOMIC DNA]</scope>
    <source>
        <strain evidence="2 3">DSM 44908</strain>
    </source>
</reference>
<name>A0A1I0TH58_9NOCA</name>
<proteinExistence type="predicted"/>
<dbReference type="Proteomes" id="UP000182054">
    <property type="component" value="Unassembled WGS sequence"/>
</dbReference>
<dbReference type="RefSeq" id="WP_068364724.1">
    <property type="nucleotide sequence ID" value="NZ_FOJN01000006.1"/>
</dbReference>
<evidence type="ECO:0000313" key="2">
    <source>
        <dbReference type="EMBL" id="SFA51047.1"/>
    </source>
</evidence>
<sequence>MSGNGQFGFDPEDFERVAREASEGLRDLFGQAMRNADTGGNPLGNLVGMFTAAPTRTPTPAPAPATTGEKGDGVWVIYTIDDDGSAGIDQVFATELDALRAHRDNVDPRRKVRFLPYGVSVGVLAAGIEPTSD</sequence>
<evidence type="ECO:0000256" key="1">
    <source>
        <dbReference type="SAM" id="MobiDB-lite"/>
    </source>
</evidence>
<accession>A0A1I0TH58</accession>
<dbReference type="EMBL" id="FOJN01000006">
    <property type="protein sequence ID" value="SFA51047.1"/>
    <property type="molecule type" value="Genomic_DNA"/>
</dbReference>
<dbReference type="OrthoDB" id="4773538at2"/>